<gene>
    <name evidence="2" type="ORF">GCM10007160_27690</name>
</gene>
<evidence type="ECO:0000313" key="2">
    <source>
        <dbReference type="EMBL" id="GGX98597.1"/>
    </source>
</evidence>
<keyword evidence="1" id="KW-0732">Signal</keyword>
<sequence length="287" mass="33055">MVVILCLLLVWLSLPPAMAQGTPLRDQWIEAIAGSPLDEPLQVVSEERRYSVSGSVFARIPHPLETLAIELQSAAAWCEIMFLHLNVEACLHEEEEGADATGLHVYVGRQDYQPLTEAERLDLNLRLVAAYDQYFATVLEGDQGPYSTRAFRLQLQAMPYSEDESLVHLRYSLVFGLPARLAMSAYFTFGGRHREGFTVEGYEADGEPRYVGGVRGMIERNVMRFYLALEVHLETRMVSESERLDERLKRWFAATERYPRQLREMDEQAYLEQKRREYARQQALRSE</sequence>
<proteinExistence type="predicted"/>
<feature type="chain" id="PRO_5046382102" evidence="1">
    <location>
        <begin position="20"/>
        <end position="287"/>
    </location>
</feature>
<feature type="signal peptide" evidence="1">
    <location>
        <begin position="1"/>
        <end position="19"/>
    </location>
</feature>
<name>A0ABQ2YXI1_9GAMM</name>
<protein>
    <submittedName>
        <fullName evidence="2">Uncharacterized protein</fullName>
    </submittedName>
</protein>
<dbReference type="RefSeq" id="WP_189470178.1">
    <property type="nucleotide sequence ID" value="NZ_BMXS01000014.1"/>
</dbReference>
<reference evidence="3" key="1">
    <citation type="journal article" date="2019" name="Int. J. Syst. Evol. Microbiol.">
        <title>The Global Catalogue of Microorganisms (GCM) 10K type strain sequencing project: providing services to taxonomists for standard genome sequencing and annotation.</title>
        <authorList>
            <consortium name="The Broad Institute Genomics Platform"/>
            <consortium name="The Broad Institute Genome Sequencing Center for Infectious Disease"/>
            <person name="Wu L."/>
            <person name="Ma J."/>
        </authorList>
    </citation>
    <scope>NUCLEOTIDE SEQUENCE [LARGE SCALE GENOMIC DNA]</scope>
    <source>
        <strain evidence="3">KCTC 22228</strain>
    </source>
</reference>
<accession>A0ABQ2YXI1</accession>
<organism evidence="2 3">
    <name type="scientific">Litchfieldella qijiaojingensis</name>
    <dbReference type="NCBI Taxonomy" id="980347"/>
    <lineage>
        <taxon>Bacteria</taxon>
        <taxon>Pseudomonadati</taxon>
        <taxon>Pseudomonadota</taxon>
        <taxon>Gammaproteobacteria</taxon>
        <taxon>Oceanospirillales</taxon>
        <taxon>Halomonadaceae</taxon>
        <taxon>Litchfieldella</taxon>
    </lineage>
</organism>
<dbReference type="Proteomes" id="UP000653056">
    <property type="component" value="Unassembled WGS sequence"/>
</dbReference>
<evidence type="ECO:0000256" key="1">
    <source>
        <dbReference type="SAM" id="SignalP"/>
    </source>
</evidence>
<keyword evidence="3" id="KW-1185">Reference proteome</keyword>
<dbReference type="EMBL" id="BMXS01000014">
    <property type="protein sequence ID" value="GGX98597.1"/>
    <property type="molecule type" value="Genomic_DNA"/>
</dbReference>
<evidence type="ECO:0000313" key="3">
    <source>
        <dbReference type="Proteomes" id="UP000653056"/>
    </source>
</evidence>
<comment type="caution">
    <text evidence="2">The sequence shown here is derived from an EMBL/GenBank/DDBJ whole genome shotgun (WGS) entry which is preliminary data.</text>
</comment>